<feature type="transmembrane region" description="Helical" evidence="12">
    <location>
        <begin position="528"/>
        <end position="551"/>
    </location>
</feature>
<dbReference type="GO" id="GO:0005886">
    <property type="term" value="C:plasma membrane"/>
    <property type="evidence" value="ECO:0007669"/>
    <property type="project" value="UniProtKB-SubCell"/>
</dbReference>
<feature type="transmembrane region" description="Helical" evidence="12">
    <location>
        <begin position="119"/>
        <end position="138"/>
    </location>
</feature>
<evidence type="ECO:0000256" key="10">
    <source>
        <dbReference type="ARBA" id="ARBA00023224"/>
    </source>
</evidence>
<evidence type="ECO:0000256" key="7">
    <source>
        <dbReference type="ARBA" id="ARBA00023040"/>
    </source>
</evidence>
<accession>A0AAW0GXL6</accession>
<dbReference type="InterPro" id="IPR000725">
    <property type="entry name" value="Olfact_rcpt"/>
</dbReference>
<dbReference type="InterPro" id="IPR000276">
    <property type="entry name" value="GPCR_Rhodpsn"/>
</dbReference>
<dbReference type="FunFam" id="1.20.1070.10:FF:000410">
    <property type="entry name" value="Olfactory receptor 1348"/>
    <property type="match status" value="1"/>
</dbReference>
<evidence type="ECO:0000256" key="12">
    <source>
        <dbReference type="SAM" id="Phobius"/>
    </source>
</evidence>
<dbReference type="EMBL" id="JBBHLL010001638">
    <property type="protein sequence ID" value="KAK7795864.1"/>
    <property type="molecule type" value="Genomic_DNA"/>
</dbReference>
<proteinExistence type="predicted"/>
<feature type="transmembrane region" description="Helical" evidence="12">
    <location>
        <begin position="264"/>
        <end position="285"/>
    </location>
</feature>
<keyword evidence="15" id="KW-1185">Reference proteome</keyword>
<comment type="caution">
    <text evidence="14">The sequence shown here is derived from an EMBL/GenBank/DDBJ whole genome shotgun (WGS) entry which is preliminary data.</text>
</comment>
<name>A0AAW0GXL6_MYOGA</name>
<protein>
    <recommendedName>
        <fullName evidence="13">G-protein coupled receptors family 1 profile domain-containing protein</fullName>
    </recommendedName>
</protein>
<keyword evidence="10" id="KW-0807">Transducer</keyword>
<organism evidence="14 15">
    <name type="scientific">Myodes glareolus</name>
    <name type="common">Bank vole</name>
    <name type="synonym">Clethrionomys glareolus</name>
    <dbReference type="NCBI Taxonomy" id="447135"/>
    <lineage>
        <taxon>Eukaryota</taxon>
        <taxon>Metazoa</taxon>
        <taxon>Chordata</taxon>
        <taxon>Craniata</taxon>
        <taxon>Vertebrata</taxon>
        <taxon>Euteleostomi</taxon>
        <taxon>Mammalia</taxon>
        <taxon>Eutheria</taxon>
        <taxon>Euarchontoglires</taxon>
        <taxon>Glires</taxon>
        <taxon>Rodentia</taxon>
        <taxon>Myomorpha</taxon>
        <taxon>Muroidea</taxon>
        <taxon>Cricetidae</taxon>
        <taxon>Arvicolinae</taxon>
        <taxon>Myodes</taxon>
    </lineage>
</organism>
<keyword evidence="6 12" id="KW-1133">Transmembrane helix</keyword>
<dbReference type="Gene3D" id="1.20.1070.10">
    <property type="entry name" value="Rhodopsin 7-helix transmembrane proteins"/>
    <property type="match status" value="3"/>
</dbReference>
<dbReference type="PRINTS" id="PR00237">
    <property type="entry name" value="GPCRRHODOPSN"/>
</dbReference>
<feature type="transmembrane region" description="Helical" evidence="12">
    <location>
        <begin position="297"/>
        <end position="316"/>
    </location>
</feature>
<feature type="domain" description="G-protein coupled receptors family 1 profile" evidence="13">
    <location>
        <begin position="381"/>
        <end position="484"/>
    </location>
</feature>
<keyword evidence="9" id="KW-0675">Receptor</keyword>
<comment type="function">
    <text evidence="11">Possible taste receptor.</text>
</comment>
<evidence type="ECO:0000256" key="3">
    <source>
        <dbReference type="ARBA" id="ARBA00022606"/>
    </source>
</evidence>
<feature type="transmembrane region" description="Helical" evidence="12">
    <location>
        <begin position="494"/>
        <end position="516"/>
    </location>
</feature>
<evidence type="ECO:0000256" key="1">
    <source>
        <dbReference type="ARBA" id="ARBA00004651"/>
    </source>
</evidence>
<feature type="transmembrane region" description="Helical" evidence="12">
    <location>
        <begin position="443"/>
        <end position="466"/>
    </location>
</feature>
<comment type="subcellular location">
    <subcellularLocation>
        <location evidence="1">Cell membrane</location>
        <topology evidence="1">Multi-pass membrane protein</topology>
    </subcellularLocation>
</comment>
<gene>
    <name evidence="14" type="ORF">U0070_020903</name>
</gene>
<evidence type="ECO:0000256" key="5">
    <source>
        <dbReference type="ARBA" id="ARBA00022725"/>
    </source>
</evidence>
<evidence type="ECO:0000256" key="8">
    <source>
        <dbReference type="ARBA" id="ARBA00023136"/>
    </source>
</evidence>
<feature type="non-terminal residue" evidence="14">
    <location>
        <position position="585"/>
    </location>
</feature>
<dbReference type="Pfam" id="PF00001">
    <property type="entry name" value="7tm_1"/>
    <property type="match status" value="1"/>
</dbReference>
<keyword evidence="2" id="KW-1003">Cell membrane</keyword>
<evidence type="ECO:0000256" key="11">
    <source>
        <dbReference type="ARBA" id="ARBA00053672"/>
    </source>
</evidence>
<sequence length="585" mass="65075">MSSKARFAMKKYMGFSNPLMRTECVKSVKMKISISKQDFLFHTLLWIPSPTPVDIQTVLSMAPENQSVVAMFILQSFVDDSWIQDALFCFFFILLMVAIIGNGLIITTIHRSPSLHTPMYFFLVNLALMDVICTVTVLPKVLQSLVTENTISYGGCLIQMFIFTWVLSSELLLFSAMAYDRYLAICRPLHYGTLMSGRVCVALATFVWFTGALNALVLTCLVLPLSFCGPNLIKHFFCEIPSVLILSCSPTFINDIMTVIADMFLSGLNFLLTMTSYGFIIASILRIRSAEGKKRAFSTCSAHLIVVTLYYSTVLYTYVRPALGTAEPSRHSSGHILSIMMLSPNQTTVTEFVLEGFSEHPSLRLLLIGCFLTLYTMALTDNIVIIALVTSSTGLHSPMYFFLCNLATMDIICTSSVLPKALLGLVSKENTISFKGCMTQLFFLAWSGSSELLLLTVMAYDCYVAICHPLHYSSRMSPHLSTYVNNIMTLMADAFYGGINFILTLLSYGCIIASILRMRSAEGKRKAFSTCSSHLIVVCVYYSSVFCAYISPASSYSPERSKVTSVLYSVLNPTLNPLIYTLRNK</sequence>
<evidence type="ECO:0000256" key="2">
    <source>
        <dbReference type="ARBA" id="ARBA00022475"/>
    </source>
</evidence>
<evidence type="ECO:0000259" key="13">
    <source>
        <dbReference type="PROSITE" id="PS50262"/>
    </source>
</evidence>
<evidence type="ECO:0000256" key="4">
    <source>
        <dbReference type="ARBA" id="ARBA00022692"/>
    </source>
</evidence>
<dbReference type="GO" id="GO:0004930">
    <property type="term" value="F:G protein-coupled receptor activity"/>
    <property type="evidence" value="ECO:0007669"/>
    <property type="project" value="UniProtKB-KW"/>
</dbReference>
<dbReference type="SUPFAM" id="SSF81321">
    <property type="entry name" value="Family A G protein-coupled receptor-like"/>
    <property type="match status" value="2"/>
</dbReference>
<feature type="transmembrane region" description="Helical" evidence="12">
    <location>
        <begin position="200"/>
        <end position="227"/>
    </location>
</feature>
<keyword evidence="3" id="KW-0716">Sensory transduction</keyword>
<dbReference type="Proteomes" id="UP001488838">
    <property type="component" value="Unassembled WGS sequence"/>
</dbReference>
<dbReference type="GO" id="GO:0004984">
    <property type="term" value="F:olfactory receptor activity"/>
    <property type="evidence" value="ECO:0007669"/>
    <property type="project" value="InterPro"/>
</dbReference>
<evidence type="ECO:0000256" key="6">
    <source>
        <dbReference type="ARBA" id="ARBA00022989"/>
    </source>
</evidence>
<evidence type="ECO:0000313" key="14">
    <source>
        <dbReference type="EMBL" id="KAK7795864.1"/>
    </source>
</evidence>
<feature type="transmembrane region" description="Helical" evidence="12">
    <location>
        <begin position="158"/>
        <end position="179"/>
    </location>
</feature>
<evidence type="ECO:0000256" key="9">
    <source>
        <dbReference type="ARBA" id="ARBA00023170"/>
    </source>
</evidence>
<keyword evidence="8 12" id="KW-0472">Membrane</keyword>
<dbReference type="InterPro" id="IPR050516">
    <property type="entry name" value="Olfactory_GPCR"/>
</dbReference>
<feature type="domain" description="G-protein coupled receptors family 1 profile" evidence="13">
    <location>
        <begin position="101"/>
        <end position="354"/>
    </location>
</feature>
<keyword evidence="5" id="KW-0552">Olfaction</keyword>
<keyword evidence="7" id="KW-0297">G-protein coupled receptor</keyword>
<dbReference type="InterPro" id="IPR017452">
    <property type="entry name" value="GPCR_Rhodpsn_7TM"/>
</dbReference>
<feature type="transmembrane region" description="Helical" evidence="12">
    <location>
        <begin position="82"/>
        <end position="107"/>
    </location>
</feature>
<evidence type="ECO:0000313" key="15">
    <source>
        <dbReference type="Proteomes" id="UP001488838"/>
    </source>
</evidence>
<reference evidence="14 15" key="1">
    <citation type="journal article" date="2023" name="bioRxiv">
        <title>Conserved and derived expression patterns and positive selection on dental genes reveal complex evolutionary context of ever-growing rodent molars.</title>
        <authorList>
            <person name="Calamari Z.T."/>
            <person name="Song A."/>
            <person name="Cohen E."/>
            <person name="Akter M."/>
            <person name="Roy R.D."/>
            <person name="Hallikas O."/>
            <person name="Christensen M.M."/>
            <person name="Li P."/>
            <person name="Marangoni P."/>
            <person name="Jernvall J."/>
            <person name="Klein O.D."/>
        </authorList>
    </citation>
    <scope>NUCLEOTIDE SEQUENCE [LARGE SCALE GENOMIC DNA]</scope>
    <source>
        <strain evidence="14">V071</strain>
    </source>
</reference>
<dbReference type="Pfam" id="PF13853">
    <property type="entry name" value="7tm_4"/>
    <property type="match status" value="1"/>
</dbReference>
<dbReference type="PANTHER" id="PTHR26452">
    <property type="entry name" value="OLFACTORY RECEPTOR"/>
    <property type="match status" value="1"/>
</dbReference>
<dbReference type="AlphaFoldDB" id="A0AAW0GXL6"/>
<dbReference type="FunFam" id="1.20.1070.10:FF:000015">
    <property type="entry name" value="Olfactory receptor"/>
    <property type="match status" value="1"/>
</dbReference>
<keyword evidence="4 12" id="KW-0812">Transmembrane</keyword>
<dbReference type="PROSITE" id="PS50262">
    <property type="entry name" value="G_PROTEIN_RECEP_F1_2"/>
    <property type="match status" value="2"/>
</dbReference>
<dbReference type="PRINTS" id="PR00245">
    <property type="entry name" value="OLFACTORYR"/>
</dbReference>